<dbReference type="GO" id="GO:0006633">
    <property type="term" value="P:fatty acid biosynthetic process"/>
    <property type="evidence" value="ECO:0007669"/>
    <property type="project" value="TreeGrafter"/>
</dbReference>
<dbReference type="PANTHER" id="PTHR43605:SF10">
    <property type="entry name" value="ACYL-COA SYNTHETASE MEDIUM CHAIN FAMILY MEMBER 3"/>
    <property type="match status" value="1"/>
</dbReference>
<dbReference type="GO" id="GO:0004321">
    <property type="term" value="F:fatty-acyl-CoA synthase activity"/>
    <property type="evidence" value="ECO:0007669"/>
    <property type="project" value="TreeGrafter"/>
</dbReference>
<dbReference type="InterPro" id="IPR051087">
    <property type="entry name" value="Mitochondrial_ACSM"/>
</dbReference>
<feature type="domain" description="AMP-dependent synthetase/ligase" evidence="5">
    <location>
        <begin position="31"/>
        <end position="153"/>
    </location>
</feature>
<protein>
    <submittedName>
        <fullName evidence="6">AMP-binding protein</fullName>
    </submittedName>
</protein>
<evidence type="ECO:0000256" key="1">
    <source>
        <dbReference type="ARBA" id="ARBA00006432"/>
    </source>
</evidence>
<evidence type="ECO:0000259" key="5">
    <source>
        <dbReference type="Pfam" id="PF00501"/>
    </source>
</evidence>
<dbReference type="GO" id="GO:0015645">
    <property type="term" value="F:fatty acid ligase activity"/>
    <property type="evidence" value="ECO:0007669"/>
    <property type="project" value="TreeGrafter"/>
</dbReference>
<dbReference type="Gene3D" id="3.40.50.12780">
    <property type="entry name" value="N-terminal domain of ligase-like"/>
    <property type="match status" value="1"/>
</dbReference>
<name>A0A937W5X0_UNCTE</name>
<keyword evidence="3" id="KW-0547">Nucleotide-binding</keyword>
<evidence type="ECO:0000256" key="2">
    <source>
        <dbReference type="ARBA" id="ARBA00022598"/>
    </source>
</evidence>
<accession>A0A937W5X0</accession>
<dbReference type="GO" id="GO:0005524">
    <property type="term" value="F:ATP binding"/>
    <property type="evidence" value="ECO:0007669"/>
    <property type="project" value="UniProtKB-KW"/>
</dbReference>
<dbReference type="InterPro" id="IPR000873">
    <property type="entry name" value="AMP-dep_synth/lig_dom"/>
</dbReference>
<dbReference type="PANTHER" id="PTHR43605">
    <property type="entry name" value="ACYL-COENZYME A SYNTHETASE"/>
    <property type="match status" value="1"/>
</dbReference>
<proteinExistence type="inferred from homology"/>
<comment type="caution">
    <text evidence="6">The sequence shown here is derived from an EMBL/GenBank/DDBJ whole genome shotgun (WGS) entry which is preliminary data.</text>
</comment>
<dbReference type="InterPro" id="IPR042099">
    <property type="entry name" value="ANL_N_sf"/>
</dbReference>
<dbReference type="Pfam" id="PF00501">
    <property type="entry name" value="AMP-binding"/>
    <property type="match status" value="1"/>
</dbReference>
<dbReference type="SUPFAM" id="SSF56801">
    <property type="entry name" value="Acetyl-CoA synthetase-like"/>
    <property type="match status" value="1"/>
</dbReference>
<evidence type="ECO:0000313" key="6">
    <source>
        <dbReference type="EMBL" id="MBM3225727.1"/>
    </source>
</evidence>
<keyword evidence="4" id="KW-0067">ATP-binding</keyword>
<dbReference type="EMBL" id="VGLS01000668">
    <property type="protein sequence ID" value="MBM3225727.1"/>
    <property type="molecule type" value="Genomic_DNA"/>
</dbReference>
<dbReference type="AlphaFoldDB" id="A0A937W5X0"/>
<comment type="similarity">
    <text evidence="1">Belongs to the ATP-dependent AMP-binding enzyme family.</text>
</comment>
<evidence type="ECO:0000313" key="7">
    <source>
        <dbReference type="Proteomes" id="UP000712673"/>
    </source>
</evidence>
<organism evidence="6 7">
    <name type="scientific">Tectimicrobiota bacterium</name>
    <dbReference type="NCBI Taxonomy" id="2528274"/>
    <lineage>
        <taxon>Bacteria</taxon>
        <taxon>Pseudomonadati</taxon>
        <taxon>Nitrospinota/Tectimicrobiota group</taxon>
        <taxon>Candidatus Tectimicrobiota</taxon>
    </lineage>
</organism>
<evidence type="ECO:0000256" key="3">
    <source>
        <dbReference type="ARBA" id="ARBA00022741"/>
    </source>
</evidence>
<evidence type="ECO:0000256" key="4">
    <source>
        <dbReference type="ARBA" id="ARBA00022840"/>
    </source>
</evidence>
<sequence>MANMTNYEQECATFRLEVPEYFNFGLDVVDHWAEDPTKLAMLWVDDAGHSARYTFADMRQSSNRFASVLQGLGVRPGDGAMLVLPRIPEWHSITVALMKLGAIPMPGTVLLTPKDFAYRINMAEAKVVIVDETNAAKVDTVRDDCPTLQHYIVVGGRRPGW</sequence>
<reference evidence="6" key="1">
    <citation type="submission" date="2019-03" db="EMBL/GenBank/DDBJ databases">
        <title>Lake Tanganyika Metagenome-Assembled Genomes (MAGs).</title>
        <authorList>
            <person name="Tran P."/>
        </authorList>
    </citation>
    <scope>NUCLEOTIDE SEQUENCE</scope>
    <source>
        <strain evidence="6">K_DeepCast_65m_m2_066</strain>
    </source>
</reference>
<dbReference type="GO" id="GO:0006637">
    <property type="term" value="P:acyl-CoA metabolic process"/>
    <property type="evidence" value="ECO:0007669"/>
    <property type="project" value="TreeGrafter"/>
</dbReference>
<dbReference type="Proteomes" id="UP000712673">
    <property type="component" value="Unassembled WGS sequence"/>
</dbReference>
<gene>
    <name evidence="6" type="ORF">FJZ47_18280</name>
</gene>
<keyword evidence="2" id="KW-0436">Ligase</keyword>
<feature type="non-terminal residue" evidence="6">
    <location>
        <position position="161"/>
    </location>
</feature>